<dbReference type="Pfam" id="PF08912">
    <property type="entry name" value="Rho_Binding"/>
    <property type="match status" value="1"/>
</dbReference>
<dbReference type="Gene3D" id="1.10.510.10">
    <property type="entry name" value="Transferase(Phosphotransferase) domain 1"/>
    <property type="match status" value="1"/>
</dbReference>
<feature type="domain" description="AGC-kinase C-terminal" evidence="34">
    <location>
        <begin position="341"/>
        <end position="411"/>
    </location>
</feature>
<keyword evidence="14" id="KW-0863">Zinc-finger</keyword>
<dbReference type="PROSITE" id="PS51859">
    <property type="entry name" value="RHO_BD"/>
    <property type="match status" value="1"/>
</dbReference>
<dbReference type="Gene3D" id="1.20.5.730">
    <property type="entry name" value="Single helix bin"/>
    <property type="match status" value="1"/>
</dbReference>
<dbReference type="PROSITE" id="PS50081">
    <property type="entry name" value="ZF_DAG_PE_2"/>
    <property type="match status" value="1"/>
</dbReference>
<dbReference type="SUPFAM" id="SSF50729">
    <property type="entry name" value="PH domain-like"/>
    <property type="match status" value="1"/>
</dbReference>
<keyword evidence="15" id="KW-0418">Kinase</keyword>
<dbReference type="InterPro" id="IPR057529">
    <property type="entry name" value="MRCK/ROCK_PH"/>
</dbReference>
<dbReference type="GO" id="GO:0005737">
    <property type="term" value="C:cytoplasm"/>
    <property type="evidence" value="ECO:0007669"/>
    <property type="project" value="TreeGrafter"/>
</dbReference>
<evidence type="ECO:0000256" key="21">
    <source>
        <dbReference type="ARBA" id="ARBA00023212"/>
    </source>
</evidence>
<dbReference type="Gene3D" id="3.30.200.20">
    <property type="entry name" value="Phosphorylase Kinase, domain 1"/>
    <property type="match status" value="1"/>
</dbReference>
<evidence type="ECO:0000256" key="13">
    <source>
        <dbReference type="ARBA" id="ARBA00022741"/>
    </source>
</evidence>
<keyword evidence="11" id="KW-0808">Transferase</keyword>
<comment type="similarity">
    <text evidence="5">Belongs to the protein kinase superfamily. AGC Ser/Thr protein kinase family.</text>
</comment>
<evidence type="ECO:0000256" key="4">
    <source>
        <dbReference type="ARBA" id="ARBA00004626"/>
    </source>
</evidence>
<evidence type="ECO:0000259" key="33">
    <source>
        <dbReference type="PROSITE" id="PS50081"/>
    </source>
</evidence>
<evidence type="ECO:0000256" key="1">
    <source>
        <dbReference type="ARBA" id="ARBA00001946"/>
    </source>
</evidence>
<dbReference type="CDD" id="cd22250">
    <property type="entry name" value="ROCK_SBD"/>
    <property type="match status" value="1"/>
</dbReference>
<dbReference type="CDD" id="cd20813">
    <property type="entry name" value="C1_ROCK"/>
    <property type="match status" value="1"/>
</dbReference>
<dbReference type="InterPro" id="IPR017441">
    <property type="entry name" value="Protein_kinase_ATP_BS"/>
</dbReference>
<dbReference type="PROSITE" id="PS50011">
    <property type="entry name" value="PROTEIN_KINASE_DOM"/>
    <property type="match status" value="1"/>
</dbReference>
<evidence type="ECO:0000256" key="5">
    <source>
        <dbReference type="ARBA" id="ARBA00009903"/>
    </source>
</evidence>
<evidence type="ECO:0000313" key="37">
    <source>
        <dbReference type="Proteomes" id="UP000186922"/>
    </source>
</evidence>
<dbReference type="GO" id="GO:0032154">
    <property type="term" value="C:cleavage furrow"/>
    <property type="evidence" value="ECO:0007669"/>
    <property type="project" value="UniProtKB-SubCell"/>
</dbReference>
<keyword evidence="7" id="KW-1003">Cell membrane</keyword>
<keyword evidence="13 28" id="KW-0547">Nucleotide-binding</keyword>
<evidence type="ECO:0000256" key="15">
    <source>
        <dbReference type="ARBA" id="ARBA00022777"/>
    </source>
</evidence>
<dbReference type="InterPro" id="IPR000961">
    <property type="entry name" value="AGC-kinase_C"/>
</dbReference>
<keyword evidence="10" id="KW-0597">Phosphoprotein</keyword>
<evidence type="ECO:0000256" key="9">
    <source>
        <dbReference type="ARBA" id="ARBA00022527"/>
    </source>
</evidence>
<feature type="region of interest" description="Disordered" evidence="30">
    <location>
        <begin position="1010"/>
        <end position="1030"/>
    </location>
</feature>
<dbReference type="CDD" id="cd01242">
    <property type="entry name" value="PH_ROCK"/>
    <property type="match status" value="1"/>
</dbReference>
<keyword evidence="9" id="KW-0723">Serine/threonine-protein kinase</keyword>
<accession>A0A1D1VMX7</accession>
<dbReference type="OrthoDB" id="2156623at2759"/>
<dbReference type="SMART" id="SM00109">
    <property type="entry name" value="C1"/>
    <property type="match status" value="1"/>
</dbReference>
<comment type="function">
    <text evidence="22">Negatively regulates mel-11 to relieve the inhibition of mlc-4, allowing contraction of the circumferentially oriented microfilaments in epidermal cells and thereby regulating myosin II contractility during spermathecal contraction, cleavage furrow contraction in early embryos, and embryonic elongation and morphogenesis. Required for P-cell migration. May also play a role in oocyte cellularization.</text>
</comment>
<dbReference type="Gene3D" id="3.30.60.20">
    <property type="match status" value="1"/>
</dbReference>
<dbReference type="Gene3D" id="1.20.5.340">
    <property type="match status" value="1"/>
</dbReference>
<dbReference type="PROSITE" id="PS51285">
    <property type="entry name" value="AGC_KINASE_CTER"/>
    <property type="match status" value="1"/>
</dbReference>
<comment type="caution">
    <text evidence="36">The sequence shown here is derived from an EMBL/GenBank/DDBJ whole genome shotgun (WGS) entry which is preliminary data.</text>
</comment>
<feature type="domain" description="Protein kinase" evidence="32">
    <location>
        <begin position="74"/>
        <end position="338"/>
    </location>
</feature>
<proteinExistence type="inferred from homology"/>
<evidence type="ECO:0000256" key="6">
    <source>
        <dbReference type="ARBA" id="ARBA00012513"/>
    </source>
</evidence>
<evidence type="ECO:0000256" key="24">
    <source>
        <dbReference type="ARBA" id="ARBA00068946"/>
    </source>
</evidence>
<dbReference type="GO" id="GO:0048598">
    <property type="term" value="P:embryonic morphogenesis"/>
    <property type="evidence" value="ECO:0007669"/>
    <property type="project" value="TreeGrafter"/>
</dbReference>
<dbReference type="InterPro" id="IPR011993">
    <property type="entry name" value="PH-like_dom_sf"/>
</dbReference>
<evidence type="ECO:0000256" key="22">
    <source>
        <dbReference type="ARBA" id="ARBA00053856"/>
    </source>
</evidence>
<dbReference type="InterPro" id="IPR001849">
    <property type="entry name" value="PH_domain"/>
</dbReference>
<feature type="domain" description="PH" evidence="31">
    <location>
        <begin position="1118"/>
        <end position="1317"/>
    </location>
</feature>
<dbReference type="PROSITE" id="PS00108">
    <property type="entry name" value="PROTEIN_KINASE_ST"/>
    <property type="match status" value="1"/>
</dbReference>
<dbReference type="InterPro" id="IPR000719">
    <property type="entry name" value="Prot_kinase_dom"/>
</dbReference>
<dbReference type="FunFam" id="2.30.29.30:FF:000308">
    <property type="entry name" value="Rho-associated protein kinase 1"/>
    <property type="match status" value="1"/>
</dbReference>
<dbReference type="SUPFAM" id="SSF57889">
    <property type="entry name" value="Cysteine-rich domain"/>
    <property type="match status" value="1"/>
</dbReference>
<dbReference type="SMART" id="SM00220">
    <property type="entry name" value="S_TKc"/>
    <property type="match status" value="1"/>
</dbReference>
<dbReference type="GO" id="GO:0007266">
    <property type="term" value="P:Rho protein signal transduction"/>
    <property type="evidence" value="ECO:0007669"/>
    <property type="project" value="UniProtKB-UniRule"/>
</dbReference>
<keyword evidence="19 27" id="KW-0175">Coiled coil</keyword>
<feature type="domain" description="Phorbol-ester/DAG-type" evidence="33">
    <location>
        <begin position="1230"/>
        <end position="1283"/>
    </location>
</feature>
<evidence type="ECO:0000256" key="16">
    <source>
        <dbReference type="ARBA" id="ARBA00022833"/>
    </source>
</evidence>
<evidence type="ECO:0000256" key="27">
    <source>
        <dbReference type="PROSITE-ProRule" id="PRU01206"/>
    </source>
</evidence>
<comment type="subunit">
    <text evidence="23">Interacts with rho-1.</text>
</comment>
<dbReference type="SUPFAM" id="SSF103652">
    <property type="entry name" value="G protein-binding domain"/>
    <property type="match status" value="1"/>
</dbReference>
<dbReference type="GO" id="GO:0000281">
    <property type="term" value="P:mitotic cytokinesis"/>
    <property type="evidence" value="ECO:0007669"/>
    <property type="project" value="TreeGrafter"/>
</dbReference>
<evidence type="ECO:0000256" key="11">
    <source>
        <dbReference type="ARBA" id="ARBA00022679"/>
    </source>
</evidence>
<keyword evidence="8" id="KW-0963">Cytoplasm</keyword>
<dbReference type="Proteomes" id="UP000186922">
    <property type="component" value="Unassembled WGS sequence"/>
</dbReference>
<evidence type="ECO:0000256" key="14">
    <source>
        <dbReference type="ARBA" id="ARBA00022771"/>
    </source>
</evidence>
<dbReference type="InterPro" id="IPR046349">
    <property type="entry name" value="C1-like_sf"/>
</dbReference>
<dbReference type="GO" id="GO:0031032">
    <property type="term" value="P:actomyosin structure organization"/>
    <property type="evidence" value="ECO:0007669"/>
    <property type="project" value="TreeGrafter"/>
</dbReference>
<dbReference type="STRING" id="947166.A0A1D1VMX7"/>
<dbReference type="PANTHER" id="PTHR22988:SF73">
    <property type="entry name" value="RHO-ASSOCIATED PROTEIN KINASE"/>
    <property type="match status" value="1"/>
</dbReference>
<dbReference type="GO" id="GO:1901888">
    <property type="term" value="P:regulation of cell junction assembly"/>
    <property type="evidence" value="ECO:0007669"/>
    <property type="project" value="TreeGrafter"/>
</dbReference>
<dbReference type="Pfam" id="PF00069">
    <property type="entry name" value="Pkinase"/>
    <property type="match status" value="1"/>
</dbReference>
<dbReference type="GO" id="GO:0005524">
    <property type="term" value="F:ATP binding"/>
    <property type="evidence" value="ECO:0007669"/>
    <property type="project" value="UniProtKB-UniRule"/>
</dbReference>
<dbReference type="InterPro" id="IPR015008">
    <property type="entry name" value="ROCK_Rho-bd_dom"/>
</dbReference>
<dbReference type="SUPFAM" id="SSF56112">
    <property type="entry name" value="Protein kinase-like (PK-like)"/>
    <property type="match status" value="1"/>
</dbReference>
<evidence type="ECO:0000259" key="35">
    <source>
        <dbReference type="PROSITE" id="PS51859"/>
    </source>
</evidence>
<dbReference type="PANTHER" id="PTHR22988">
    <property type="entry name" value="MYOTONIC DYSTROPHY S/T KINASE-RELATED"/>
    <property type="match status" value="1"/>
</dbReference>
<dbReference type="InterPro" id="IPR008271">
    <property type="entry name" value="Ser/Thr_kinase_AS"/>
</dbReference>
<evidence type="ECO:0000256" key="7">
    <source>
        <dbReference type="ARBA" id="ARBA00022475"/>
    </source>
</evidence>
<evidence type="ECO:0000259" key="32">
    <source>
        <dbReference type="PROSITE" id="PS50011"/>
    </source>
</evidence>
<dbReference type="Gene3D" id="2.30.29.30">
    <property type="entry name" value="Pleckstrin-homology domain (PH domain)/Phosphotyrosine-binding domain (PTB)"/>
    <property type="match status" value="1"/>
</dbReference>
<dbReference type="EMBL" id="BDGG01000008">
    <property type="protein sequence ID" value="GAV02271.1"/>
    <property type="molecule type" value="Genomic_DNA"/>
</dbReference>
<evidence type="ECO:0000256" key="17">
    <source>
        <dbReference type="ARBA" id="ARBA00022840"/>
    </source>
</evidence>
<evidence type="ECO:0000259" key="31">
    <source>
        <dbReference type="PROSITE" id="PS50003"/>
    </source>
</evidence>
<keyword evidence="21" id="KW-0206">Cytoskeleton</keyword>
<dbReference type="EC" id="2.7.11.1" evidence="6"/>
<organism evidence="36 37">
    <name type="scientific">Ramazzottius varieornatus</name>
    <name type="common">Water bear</name>
    <name type="synonym">Tardigrade</name>
    <dbReference type="NCBI Taxonomy" id="947166"/>
    <lineage>
        <taxon>Eukaryota</taxon>
        <taxon>Metazoa</taxon>
        <taxon>Ecdysozoa</taxon>
        <taxon>Tardigrada</taxon>
        <taxon>Eutardigrada</taxon>
        <taxon>Parachela</taxon>
        <taxon>Hypsibioidea</taxon>
        <taxon>Ramazzottiidae</taxon>
        <taxon>Ramazzottius</taxon>
    </lineage>
</organism>
<keyword evidence="20" id="KW-0472">Membrane</keyword>
<feature type="domain" description="RhoBD" evidence="35">
    <location>
        <begin position="934"/>
        <end position="1008"/>
    </location>
</feature>
<dbReference type="InterPro" id="IPR002219">
    <property type="entry name" value="PKC_DAG/PE"/>
</dbReference>
<feature type="coiled-coil region" evidence="29">
    <location>
        <begin position="698"/>
        <end position="1005"/>
    </location>
</feature>
<keyword evidence="18" id="KW-0460">Magnesium</keyword>
<evidence type="ECO:0000256" key="23">
    <source>
        <dbReference type="ARBA" id="ARBA00065158"/>
    </source>
</evidence>
<comment type="subcellular location">
    <subcellularLocation>
        <location evidence="2">Cell membrane</location>
    </subcellularLocation>
    <subcellularLocation>
        <location evidence="4">Cleavage furrow</location>
    </subcellularLocation>
    <subcellularLocation>
        <location evidence="3">Cytoplasm</location>
        <location evidence="3">Cytoskeleton</location>
    </subcellularLocation>
</comment>
<evidence type="ECO:0000256" key="10">
    <source>
        <dbReference type="ARBA" id="ARBA00022553"/>
    </source>
</evidence>
<keyword evidence="12" id="KW-0479">Metal-binding</keyword>
<dbReference type="PROSITE" id="PS00107">
    <property type="entry name" value="PROTEIN_KINASE_ATP"/>
    <property type="match status" value="1"/>
</dbReference>
<evidence type="ECO:0000256" key="29">
    <source>
        <dbReference type="SAM" id="Coils"/>
    </source>
</evidence>
<gene>
    <name evidence="36" type="primary">RvY_12861-1</name>
    <name evidence="36" type="synonym">RvY_12861.1</name>
    <name evidence="36" type="ORF">RvY_12861</name>
</gene>
<dbReference type="FunFam" id="3.30.200.20:FF:000072">
    <property type="entry name" value="Rho-associated protein kinase 2"/>
    <property type="match status" value="1"/>
</dbReference>
<dbReference type="FunFam" id="1.10.510.10:FF:000047">
    <property type="entry name" value="Rho-associated protein kinase 1"/>
    <property type="match status" value="1"/>
</dbReference>
<dbReference type="GO" id="GO:0005856">
    <property type="term" value="C:cytoskeleton"/>
    <property type="evidence" value="ECO:0007669"/>
    <property type="project" value="UniProtKB-SubCell"/>
</dbReference>
<sequence>MDNSRKERLGILEKQMVDARSELNVDCLLDGIQALVTDCAFDAVRRNKNVENFLDRYENSARKILQSRMNYADFSFVKTIGRGAFGEVQLVRHKSTNSVYAMKLLSKFEMTKRSDSAFFWEERDIMAHANSEWIVQLHYAFQDAKFLYMVMDFMPGGDLVNLMSTYEVPEKWAKFYTAEIVLALNVIHRMGFVHRDVKPDNMLLDARGHLKLADFGTCMRMGQDGMVHSDTAVGTPDYISPEVLRSQGGQGLYGRECDWWSVGVVLYEMIIGDTPFYADSLVGTYANIMDHRNALKFPDDLSVEISPEAKDLIGGFLTDRSIRLGRQGIDDIRSHPFFRNQDWTWDNIRQKPSVHAPELVSDDDTQNFDEIDKSEDDHHNETFPVPKAFAGNHLPFIGFTYSKDYQLLSPSQQDQTDTRVTEMSSATNDLNSALQKLEREVKREKGLRADMEVKYQETLALLEKLSVNENQAHKERSEIEKAIVSRNHEVKELQRRLEQEAHVRAQLDKRLLETEEFLRRDRNALSSAKEKMVALEKQYSEASQRLAKEGDESVRFKKTNAELLSVLAVRDQEMETLKELQHKLQTKLQQLESEQSLTTVNVTSLENEKAQIASKLEWSASESDRLKQTIATVQTENQELHDKLNTLEKDMAMIKVELNDWKTKYLAEVESHRKTAKDFTAYKSQEKSSDEGTYVDNLKQLERKLNEEVAARKTAEAMKQDFQRKNSVQDVDMRQLKAQMDQVEAQFKSEMEKVKNLTIQVEQEAQKRAMMQSEYRTLSQQHAVLKNREKQLELSVAELKDMKRSMEDQLQRLKASKALDENHIRDLQDQLEAEQHFSSLYKQNARSLEEDIDSRNRQIEALDNQRIAMMHDVKQATILAESEALAHKVAQELIDEAHRERQAKENEWRESLNKLREEIQVKDVTLRQASAQHERNVQDLIQQREEMERRLNAAVSEIKKERPPVAGMNGYGDDGPVVIQLRRQLEQEQVKKQQAVNKLAEVMQQRSAVDQMNGAAKSRKISTADQRKREKEVRKLQQDLIYERQQFSQEIEKLKKDLNETQAALTEESAMRLSLQMELDSKDAENEQLRARVKAVNFDTVSQNSGSGGFEDDETLGDIRFEGWLSIPNQRNARRLGYWKKQLVVVSSKKILFYDSEMDKEKSIPHMVLDMSKLFHVRSVIKTDVPRADDKDIPCIFQLLYAGEGEARKPGEHPVHHTETRDSTSTVYKNHDLVPMTYHMPTTCEACPKPLWHILKPPPALECKRCKIKIHREHLEEGKIAPCKINVDDAIARALLLLAPSAEDQARWISRLSKKIKQKGFTATEANKTSPSYDVRASVRHPFKYNSQTSLQKSATLPSTNSDPSLIIKRTGV</sequence>
<reference evidence="36 37" key="1">
    <citation type="journal article" date="2016" name="Nat. Commun.">
        <title>Extremotolerant tardigrade genome and improved radiotolerance of human cultured cells by tardigrade-unique protein.</title>
        <authorList>
            <person name="Hashimoto T."/>
            <person name="Horikawa D.D."/>
            <person name="Saito Y."/>
            <person name="Kuwahara H."/>
            <person name="Kozuka-Hata H."/>
            <person name="Shin-I T."/>
            <person name="Minakuchi Y."/>
            <person name="Ohishi K."/>
            <person name="Motoyama A."/>
            <person name="Aizu T."/>
            <person name="Enomoto A."/>
            <person name="Kondo K."/>
            <person name="Tanaka S."/>
            <person name="Hara Y."/>
            <person name="Koshikawa S."/>
            <person name="Sagara H."/>
            <person name="Miura T."/>
            <person name="Yokobori S."/>
            <person name="Miyagawa K."/>
            <person name="Suzuki Y."/>
            <person name="Kubo T."/>
            <person name="Oyama M."/>
            <person name="Kohara Y."/>
            <person name="Fujiyama A."/>
            <person name="Arakawa K."/>
            <person name="Katayama T."/>
            <person name="Toyoda A."/>
            <person name="Kunieda T."/>
        </authorList>
    </citation>
    <scope>NUCLEOTIDE SEQUENCE [LARGE SCALE GENOMIC DNA]</scope>
    <source>
        <strain evidence="36 37">YOKOZUNA-1</strain>
    </source>
</reference>
<dbReference type="InterPro" id="IPR050839">
    <property type="entry name" value="Rho-assoc_Ser/Thr_Kinase"/>
</dbReference>
<evidence type="ECO:0000256" key="30">
    <source>
        <dbReference type="SAM" id="MobiDB-lite"/>
    </source>
</evidence>
<evidence type="ECO:0000256" key="3">
    <source>
        <dbReference type="ARBA" id="ARBA00004245"/>
    </source>
</evidence>
<dbReference type="GO" id="GO:0072518">
    <property type="term" value="F:Rho-dependent protein serine/threonine kinase activity"/>
    <property type="evidence" value="ECO:0007669"/>
    <property type="project" value="TreeGrafter"/>
</dbReference>
<dbReference type="GO" id="GO:0008270">
    <property type="term" value="F:zinc ion binding"/>
    <property type="evidence" value="ECO:0007669"/>
    <property type="project" value="UniProtKB-KW"/>
</dbReference>
<dbReference type="Pfam" id="PF25346">
    <property type="entry name" value="PH_MRCK"/>
    <property type="match status" value="1"/>
</dbReference>
<evidence type="ECO:0000256" key="20">
    <source>
        <dbReference type="ARBA" id="ARBA00023136"/>
    </source>
</evidence>
<evidence type="ECO:0000259" key="34">
    <source>
        <dbReference type="PROSITE" id="PS51285"/>
    </source>
</evidence>
<evidence type="ECO:0000256" key="18">
    <source>
        <dbReference type="ARBA" id="ARBA00022842"/>
    </source>
</evidence>
<feature type="binding site" evidence="28">
    <location>
        <position position="103"/>
    </location>
    <ligand>
        <name>ATP</name>
        <dbReference type="ChEBI" id="CHEBI:30616"/>
    </ligand>
</feature>
<dbReference type="InterPro" id="IPR011009">
    <property type="entry name" value="Kinase-like_dom_sf"/>
</dbReference>
<evidence type="ECO:0000256" key="19">
    <source>
        <dbReference type="ARBA" id="ARBA00023054"/>
    </source>
</evidence>
<keyword evidence="37" id="KW-1185">Reference proteome</keyword>
<dbReference type="SMART" id="SM00233">
    <property type="entry name" value="PH"/>
    <property type="match status" value="1"/>
</dbReference>
<feature type="coiled-coil region" evidence="29">
    <location>
        <begin position="420"/>
        <end position="664"/>
    </location>
</feature>
<evidence type="ECO:0000256" key="25">
    <source>
        <dbReference type="ARBA" id="ARBA00079005"/>
    </source>
</evidence>
<keyword evidence="16" id="KW-0862">Zinc</keyword>
<name>A0A1D1VMX7_RAMVA</name>
<comment type="cofactor">
    <cofactor evidence="1">
        <name>Mg(2+)</name>
        <dbReference type="ChEBI" id="CHEBI:18420"/>
    </cofactor>
</comment>
<dbReference type="GO" id="GO:0031267">
    <property type="term" value="F:small GTPase binding"/>
    <property type="evidence" value="ECO:0007669"/>
    <property type="project" value="InterPro"/>
</dbReference>
<feature type="coiled-coil region" evidence="29">
    <location>
        <begin position="1037"/>
        <end position="1092"/>
    </location>
</feature>
<evidence type="ECO:0000313" key="36">
    <source>
        <dbReference type="EMBL" id="GAV02271.1"/>
    </source>
</evidence>
<evidence type="ECO:0000256" key="8">
    <source>
        <dbReference type="ARBA" id="ARBA00022490"/>
    </source>
</evidence>
<evidence type="ECO:0000256" key="2">
    <source>
        <dbReference type="ARBA" id="ARBA00004236"/>
    </source>
</evidence>
<protein>
    <recommendedName>
        <fullName evidence="24">Rho-associated protein kinase let-502</fullName>
        <ecNumber evidence="6">2.7.11.1</ecNumber>
    </recommendedName>
    <alternativeName>
        <fullName evidence="25">Lethal protein 502</fullName>
    </alternativeName>
    <alternativeName>
        <fullName evidence="26">Rho-binding kinase let-502</fullName>
    </alternativeName>
</protein>
<evidence type="ECO:0000256" key="26">
    <source>
        <dbReference type="ARBA" id="ARBA00082807"/>
    </source>
</evidence>
<dbReference type="PROSITE" id="PS50003">
    <property type="entry name" value="PH_DOMAIN"/>
    <property type="match status" value="1"/>
</dbReference>
<evidence type="ECO:0000256" key="28">
    <source>
        <dbReference type="PROSITE-ProRule" id="PRU10141"/>
    </source>
</evidence>
<evidence type="ECO:0000256" key="12">
    <source>
        <dbReference type="ARBA" id="ARBA00022723"/>
    </source>
</evidence>
<dbReference type="CDD" id="cd05596">
    <property type="entry name" value="STKc_ROCK"/>
    <property type="match status" value="1"/>
</dbReference>
<dbReference type="GO" id="GO:0030866">
    <property type="term" value="P:cortical actin cytoskeleton organization"/>
    <property type="evidence" value="ECO:0007669"/>
    <property type="project" value="TreeGrafter"/>
</dbReference>
<keyword evidence="17 28" id="KW-0067">ATP-binding</keyword>